<dbReference type="InterPro" id="IPR027417">
    <property type="entry name" value="P-loop_NTPase"/>
</dbReference>
<dbReference type="Gene3D" id="3.40.50.300">
    <property type="entry name" value="P-loop containing nucleotide triphosphate hydrolases"/>
    <property type="match status" value="1"/>
</dbReference>
<dbReference type="NCBIfam" id="NF040713">
    <property type="entry name" value="ZapE"/>
    <property type="match status" value="1"/>
</dbReference>
<dbReference type="GO" id="GO:0016592">
    <property type="term" value="C:mediator complex"/>
    <property type="evidence" value="ECO:0007669"/>
    <property type="project" value="InterPro"/>
</dbReference>
<evidence type="ECO:0000256" key="2">
    <source>
        <dbReference type="ARBA" id="ARBA00022741"/>
    </source>
</evidence>
<dbReference type="GO" id="GO:0006357">
    <property type="term" value="P:regulation of transcription by RNA polymerase II"/>
    <property type="evidence" value="ECO:0007669"/>
    <property type="project" value="InterPro"/>
</dbReference>
<comment type="function">
    <text evidence="4">Component of the Mediator complex, a coactivator involved in the regulated transcription of nearly all RNA polymerase II-dependent genes. Mediator functions as a bridge to convey information from gene-specific regulatory proteins to the basal RNA polymerase II transcription machinery. Mediator is recruited to promoters by direct interactions with regulatory proteins and serves as a scaffold for the assembly of a functional preinitiation complex with RNA polymerase II and the general transcription factors.</text>
</comment>
<evidence type="ECO:0000313" key="7">
    <source>
        <dbReference type="Proteomes" id="UP000239156"/>
    </source>
</evidence>
<dbReference type="GO" id="GO:0005524">
    <property type="term" value="F:ATP binding"/>
    <property type="evidence" value="ECO:0007669"/>
    <property type="project" value="UniProtKB-KW"/>
</dbReference>
<dbReference type="EMBL" id="PKSL01000009">
    <property type="protein sequence ID" value="POW16081.1"/>
    <property type="molecule type" value="Genomic_DNA"/>
</dbReference>
<evidence type="ECO:0000256" key="3">
    <source>
        <dbReference type="ARBA" id="ARBA00022840"/>
    </source>
</evidence>
<evidence type="ECO:0000256" key="5">
    <source>
        <dbReference type="SAM" id="MobiDB-lite"/>
    </source>
</evidence>
<dbReference type="PANTHER" id="PTHR12169">
    <property type="entry name" value="ATPASE N2B"/>
    <property type="match status" value="1"/>
</dbReference>
<keyword evidence="7" id="KW-1185">Reference proteome</keyword>
<keyword evidence="4" id="KW-0805">Transcription regulation</keyword>
<comment type="subunit">
    <text evidence="4">Component of the Mediator complex.</text>
</comment>
<dbReference type="VEuPathDB" id="FungiDB:PSHT_01162"/>
<keyword evidence="3" id="KW-0067">ATP-binding</keyword>
<feature type="region of interest" description="Disordered" evidence="5">
    <location>
        <begin position="583"/>
        <end position="611"/>
    </location>
</feature>
<keyword evidence="4" id="KW-0804">Transcription</keyword>
<comment type="subcellular location">
    <subcellularLocation>
        <location evidence="4">Nucleus</location>
    </subcellularLocation>
</comment>
<proteinExistence type="inferred from homology"/>
<dbReference type="Pfam" id="PF10156">
    <property type="entry name" value="Med17"/>
    <property type="match status" value="1"/>
</dbReference>
<comment type="caution">
    <text evidence="6">The sequence shown here is derived from an EMBL/GenBank/DDBJ whole genome shotgun (WGS) entry which is preliminary data.</text>
</comment>
<evidence type="ECO:0000313" key="6">
    <source>
        <dbReference type="EMBL" id="POW16081.1"/>
    </source>
</evidence>
<protein>
    <recommendedName>
        <fullName evidence="4">Mediator of RNA polymerase II transcription subunit 17</fullName>
    </recommendedName>
    <alternativeName>
        <fullName evidence="4">Mediator complex subunit 17</fullName>
    </alternativeName>
</protein>
<reference evidence="6" key="1">
    <citation type="submission" date="2017-12" db="EMBL/GenBank/DDBJ databases">
        <title>Gene loss provides genomic basis for host adaptation in cereal stripe rust fungi.</title>
        <authorList>
            <person name="Xia C."/>
        </authorList>
    </citation>
    <scope>NUCLEOTIDE SEQUENCE [LARGE SCALE GENOMIC DNA]</scope>
    <source>
        <strain evidence="6">93-210</strain>
    </source>
</reference>
<evidence type="ECO:0000256" key="4">
    <source>
        <dbReference type="RuleBase" id="RU364140"/>
    </source>
</evidence>
<comment type="similarity">
    <text evidence="4">Belongs to the Mediator complex subunit 17 family.</text>
</comment>
<dbReference type="GO" id="GO:0006515">
    <property type="term" value="P:protein quality control for misfolded or incompletely synthesized proteins"/>
    <property type="evidence" value="ECO:0007669"/>
    <property type="project" value="TreeGrafter"/>
</dbReference>
<name>A0A2S4W2S7_9BASI</name>
<dbReference type="Pfam" id="PF03969">
    <property type="entry name" value="AFG1_ATPase"/>
    <property type="match status" value="1"/>
</dbReference>
<sequence>MLWRRWEDSYFIDTDFSCLKRSILGPSHCKNIILKKKKKMYRIVLSRRTANFTRRYSSGIRGGPAELYQKRVKAEKLNYDTSQLTIINQLQALYQTLADYQPAKPPSSSSWFSNLFSKSDPDLNIPANLPNGIYLYGSVGTGKSMLMDSFYETLENLPNSLPSKRIHFHQFMIDIHKRNHELQAQLHTKGELGKADVLVTIAKQIADECKVLCFDEFQVTDIVDAMILKRLLEGLLHYGVVIIMTSNRHPDELYKNGIQRESFLGCIELLKTRTKIQNNSVSTRVFLSPSSDPNNQVEFKSTFEKLTGTENVIKDRSLVVWGTRSIHIPLSTPKIAWFNFSQLCYHALSAADYLKIVNQFNVIFVNDIPKLSISERDLARRFILFIDAAYESKIKLFTLSEVPITEIFSGEENPLKEMTEDMRSTMDDLGMDKKKISSSSLFTGEEETFAWNRAYTSFNGAPKICDMFQLRQTVTAAEGVSLLELDGDASKVSTFYEKTHSEFSMLKKQITITLAPPPPRLLAHDVPADRDPNQAHKDILWDFTDNGQQIWKEPQDEPSKLSSNIKRLWIERGDFSQLTIESIQKQQHQAPIPDTEEKRDEDNDNNQPKKISETITVDELWEMRMQMAHQLLVMSGELSTGLDLLNTLLVPLAPEAVDTSSLPLPSGGIGPMTHSIDHLSTQPEPITLINSSVSLMRKRKATQNASELLKQAALELGKESKRSQSEWDTLLKLREAGWNMRPKGAKPGSDISLMGRGAERAAKEIGIAYATTEAAEALRASSFASLEPINLEDPHQLTKISLKLPPRPRRRLTIKLRLPDQSVESFSPWNHLSHQGTDDLSFEEDLDRARAEILEEEIFGEISKEAQSSTTYRTSTSDRSVIVNGFWEDAEIYFEMRENEDEIQTTTEVSSKCKLISSMIRLLMISIYRSRRSTAIGIIPPNNNNTIQQQVNNQPKILEHVLDLIVFFIYTSNLHRLFLDAVEDLRPTKLDIKADLDPVIQTASQIVYLICNGGIDNRSRNLKSSNYNQKSEVCGVATLRIMGRRSITFTMDCPVIISYWLKEEPIRIGADQLHSVFINAINLSILDLLAQVISRDSNDLIDVKLGTTGLVCHSVHQKSFLTPKFEFGAGLSIKVEKLIKTKSRESSELLNHHHSSSIHSLADYRGQVGLLDWVHDFIQSIGEEIWKVGKTDLKV</sequence>
<dbReference type="InterPro" id="IPR019313">
    <property type="entry name" value="Mediator_Med17"/>
</dbReference>
<gene>
    <name evidence="4" type="primary">MED17</name>
    <name evidence="6" type="ORF">PSTT_01649</name>
</gene>
<accession>A0A2S4W2S7</accession>
<comment type="similarity">
    <text evidence="1">Belongs to the AFG1 ATPase family.</text>
</comment>
<dbReference type="PANTHER" id="PTHR12169:SF6">
    <property type="entry name" value="AFG1-LIKE ATPASE"/>
    <property type="match status" value="1"/>
</dbReference>
<dbReference type="InterPro" id="IPR005654">
    <property type="entry name" value="ATPase_AFG1-like"/>
</dbReference>
<keyword evidence="4" id="KW-0010">Activator</keyword>
<evidence type="ECO:0000256" key="1">
    <source>
        <dbReference type="ARBA" id="ARBA00010322"/>
    </source>
</evidence>
<keyword evidence="2" id="KW-0547">Nucleotide-binding</keyword>
<dbReference type="Proteomes" id="UP000239156">
    <property type="component" value="Unassembled WGS sequence"/>
</dbReference>
<dbReference type="GO" id="GO:0003712">
    <property type="term" value="F:transcription coregulator activity"/>
    <property type="evidence" value="ECO:0007669"/>
    <property type="project" value="InterPro"/>
</dbReference>
<dbReference type="GO" id="GO:0005739">
    <property type="term" value="C:mitochondrion"/>
    <property type="evidence" value="ECO:0007669"/>
    <property type="project" value="TreeGrafter"/>
</dbReference>
<organism evidence="6 7">
    <name type="scientific">Puccinia striiformis</name>
    <dbReference type="NCBI Taxonomy" id="27350"/>
    <lineage>
        <taxon>Eukaryota</taxon>
        <taxon>Fungi</taxon>
        <taxon>Dikarya</taxon>
        <taxon>Basidiomycota</taxon>
        <taxon>Pucciniomycotina</taxon>
        <taxon>Pucciniomycetes</taxon>
        <taxon>Pucciniales</taxon>
        <taxon>Pucciniaceae</taxon>
        <taxon>Puccinia</taxon>
    </lineage>
</organism>
<dbReference type="GO" id="GO:0016887">
    <property type="term" value="F:ATP hydrolysis activity"/>
    <property type="evidence" value="ECO:0007669"/>
    <property type="project" value="InterPro"/>
</dbReference>
<dbReference type="AlphaFoldDB" id="A0A2S4W2S7"/>
<dbReference type="VEuPathDB" id="FungiDB:PSTT_01649"/>
<dbReference type="SUPFAM" id="SSF52540">
    <property type="entry name" value="P-loop containing nucleoside triphosphate hydrolases"/>
    <property type="match status" value="1"/>
</dbReference>
<keyword evidence="4" id="KW-0539">Nucleus</keyword>